<feature type="transmembrane region" description="Helical" evidence="5">
    <location>
        <begin position="43"/>
        <end position="59"/>
    </location>
</feature>
<evidence type="ECO:0000256" key="2">
    <source>
        <dbReference type="ARBA" id="ARBA00022692"/>
    </source>
</evidence>
<protein>
    <submittedName>
        <fullName evidence="6">Energy-coupling factor transporter transmembrane component T</fullName>
    </submittedName>
</protein>
<gene>
    <name evidence="6" type="ORF">ACFSCX_18935</name>
</gene>
<reference evidence="7" key="1">
    <citation type="journal article" date="2019" name="Int. J. Syst. Evol. Microbiol.">
        <title>The Global Catalogue of Microorganisms (GCM) 10K type strain sequencing project: providing services to taxonomists for standard genome sequencing and annotation.</title>
        <authorList>
            <consortium name="The Broad Institute Genomics Platform"/>
            <consortium name="The Broad Institute Genome Sequencing Center for Infectious Disease"/>
            <person name="Wu L."/>
            <person name="Ma J."/>
        </authorList>
    </citation>
    <scope>NUCLEOTIDE SEQUENCE [LARGE SCALE GENOMIC DNA]</scope>
    <source>
        <strain evidence="7">CCUG 49339</strain>
    </source>
</reference>
<feature type="transmembrane region" description="Helical" evidence="5">
    <location>
        <begin position="66"/>
        <end position="87"/>
    </location>
</feature>
<feature type="transmembrane region" description="Helical" evidence="5">
    <location>
        <begin position="16"/>
        <end position="37"/>
    </location>
</feature>
<dbReference type="Proteomes" id="UP001597214">
    <property type="component" value="Unassembled WGS sequence"/>
</dbReference>
<organism evidence="6 7">
    <name type="scientific">Bacillus salitolerans</name>
    <dbReference type="NCBI Taxonomy" id="1437434"/>
    <lineage>
        <taxon>Bacteria</taxon>
        <taxon>Bacillati</taxon>
        <taxon>Bacillota</taxon>
        <taxon>Bacilli</taxon>
        <taxon>Bacillales</taxon>
        <taxon>Bacillaceae</taxon>
        <taxon>Bacillus</taxon>
    </lineage>
</organism>
<dbReference type="RefSeq" id="WP_377929804.1">
    <property type="nucleotide sequence ID" value="NZ_JBHUEM010000045.1"/>
</dbReference>
<evidence type="ECO:0000313" key="6">
    <source>
        <dbReference type="EMBL" id="MFD1738601.1"/>
    </source>
</evidence>
<keyword evidence="2 5" id="KW-0812">Transmembrane</keyword>
<evidence type="ECO:0000313" key="7">
    <source>
        <dbReference type="Proteomes" id="UP001597214"/>
    </source>
</evidence>
<accession>A0ABW4LU77</accession>
<dbReference type="EMBL" id="JBHUEM010000045">
    <property type="protein sequence ID" value="MFD1738601.1"/>
    <property type="molecule type" value="Genomic_DNA"/>
</dbReference>
<evidence type="ECO:0000256" key="3">
    <source>
        <dbReference type="ARBA" id="ARBA00022989"/>
    </source>
</evidence>
<dbReference type="CDD" id="cd16914">
    <property type="entry name" value="EcfT"/>
    <property type="match status" value="1"/>
</dbReference>
<evidence type="ECO:0000256" key="4">
    <source>
        <dbReference type="ARBA" id="ARBA00023136"/>
    </source>
</evidence>
<feature type="transmembrane region" description="Helical" evidence="5">
    <location>
        <begin position="277"/>
        <end position="294"/>
    </location>
</feature>
<evidence type="ECO:0000256" key="1">
    <source>
        <dbReference type="ARBA" id="ARBA00004141"/>
    </source>
</evidence>
<sequence length="304" mass="35753">MGIYGKSRRRRGIKKYYFQSIHPVGSFLYYIGAALYLTIFFHPLYLFFSILIIIVINLVHGNRKKLLRTLPFLLLMGLVIFIMNPFLNRRGSHLLFYFYSYPIMLEGVLYGFMLALSLMGMIMLFFSYQIIIDHKRFLFLFGKLFPQTSLLVLLSLRFIPILRRRLSEIMIVQKRRGIVLGGQKLKGKIQNGLLYIQVLLTWSLEEAIQTADSMAARGYGLKKRSSYDHFQWKKRDTIYVVTLVILLLIPLVGMLFLSYGKLIIYPELSNVEMGPQQYIHLLFFCCYLLLPLLVEGREWIRWKS</sequence>
<feature type="transmembrane region" description="Helical" evidence="5">
    <location>
        <begin position="107"/>
        <end position="126"/>
    </location>
</feature>
<keyword evidence="7" id="KW-1185">Reference proteome</keyword>
<dbReference type="InterPro" id="IPR003339">
    <property type="entry name" value="ABC/ECF_trnsptr_transmembrane"/>
</dbReference>
<proteinExistence type="predicted"/>
<feature type="transmembrane region" description="Helical" evidence="5">
    <location>
        <begin position="237"/>
        <end position="257"/>
    </location>
</feature>
<keyword evidence="3 5" id="KW-1133">Transmembrane helix</keyword>
<keyword evidence="4 5" id="KW-0472">Membrane</keyword>
<comment type="subcellular location">
    <subcellularLocation>
        <location evidence="1">Membrane</location>
        <topology evidence="1">Multi-pass membrane protein</topology>
    </subcellularLocation>
</comment>
<dbReference type="Pfam" id="PF02361">
    <property type="entry name" value="CbiQ"/>
    <property type="match status" value="1"/>
</dbReference>
<name>A0ABW4LU77_9BACI</name>
<comment type="caution">
    <text evidence="6">The sequence shown here is derived from an EMBL/GenBank/DDBJ whole genome shotgun (WGS) entry which is preliminary data.</text>
</comment>
<evidence type="ECO:0000256" key="5">
    <source>
        <dbReference type="SAM" id="Phobius"/>
    </source>
</evidence>